<evidence type="ECO:0000256" key="2">
    <source>
        <dbReference type="SAM" id="MobiDB-lite"/>
    </source>
</evidence>
<dbReference type="AlphaFoldDB" id="A0A367YIR3"/>
<feature type="compositionally biased region" description="Acidic residues" evidence="2">
    <location>
        <begin position="185"/>
        <end position="203"/>
    </location>
</feature>
<feature type="compositionally biased region" description="Basic and acidic residues" evidence="2">
    <location>
        <begin position="75"/>
        <end position="90"/>
    </location>
</feature>
<feature type="compositionally biased region" description="Acidic residues" evidence="2">
    <location>
        <begin position="91"/>
        <end position="104"/>
    </location>
</feature>
<organism evidence="3 4">
    <name type="scientific">Candida viswanathii</name>
    <dbReference type="NCBI Taxonomy" id="5486"/>
    <lineage>
        <taxon>Eukaryota</taxon>
        <taxon>Fungi</taxon>
        <taxon>Dikarya</taxon>
        <taxon>Ascomycota</taxon>
        <taxon>Saccharomycotina</taxon>
        <taxon>Pichiomycetes</taxon>
        <taxon>Debaryomycetaceae</taxon>
        <taxon>Candida/Lodderomyces clade</taxon>
        <taxon>Candida</taxon>
    </lineage>
</organism>
<sequence>MDDDDIFKEIEELNKTKPTKVQFKRKPTNFQKVQRTKLSFNDDDDEDGDDDNVTIEPTSKISFLKRPNKSTTPEPTRRPIDLSKYRNKETPEEEILLDLDDDPENNPVIANIDELKGTGIDKIRQYNAPDMFPPPEPPKKYVPIETNRDPDDSKMSVRKYATALVNEYKDDKNYDDGTEKQEKEETVEEGDAGNEVQLDDEDMGTLSNRIDFDSKFDFEIQSEDDEEDEEDGNGGVVEILSVNEQILNIAGLIRQCEITQREKQNLLANLTIEKEELAEKKKELIGKLNSLVI</sequence>
<evidence type="ECO:0000313" key="4">
    <source>
        <dbReference type="Proteomes" id="UP000253472"/>
    </source>
</evidence>
<gene>
    <name evidence="3" type="ORF">Cantr_00824</name>
</gene>
<dbReference type="OrthoDB" id="4026228at2759"/>
<feature type="compositionally biased region" description="Basic and acidic residues" evidence="2">
    <location>
        <begin position="146"/>
        <end position="155"/>
    </location>
</feature>
<accession>A0A367YIR3</accession>
<protein>
    <submittedName>
        <fullName evidence="3">Uncharacterized protein</fullName>
    </submittedName>
</protein>
<feature type="region of interest" description="Disordered" evidence="2">
    <location>
        <begin position="125"/>
        <end position="207"/>
    </location>
</feature>
<dbReference type="Proteomes" id="UP000253472">
    <property type="component" value="Unassembled WGS sequence"/>
</dbReference>
<feature type="compositionally biased region" description="Basic and acidic residues" evidence="2">
    <location>
        <begin position="167"/>
        <end position="184"/>
    </location>
</feature>
<keyword evidence="4" id="KW-1185">Reference proteome</keyword>
<evidence type="ECO:0000313" key="3">
    <source>
        <dbReference type="EMBL" id="RCK64862.1"/>
    </source>
</evidence>
<dbReference type="EMBL" id="QLNQ01000021">
    <property type="protein sequence ID" value="RCK64862.1"/>
    <property type="molecule type" value="Genomic_DNA"/>
</dbReference>
<evidence type="ECO:0000256" key="1">
    <source>
        <dbReference type="SAM" id="Coils"/>
    </source>
</evidence>
<feature type="coiled-coil region" evidence="1">
    <location>
        <begin position="249"/>
        <end position="287"/>
    </location>
</feature>
<keyword evidence="1" id="KW-0175">Coiled coil</keyword>
<feature type="compositionally biased region" description="Acidic residues" evidence="2">
    <location>
        <begin position="41"/>
        <end position="53"/>
    </location>
</feature>
<feature type="region of interest" description="Disordered" evidence="2">
    <location>
        <begin position="18"/>
        <end position="107"/>
    </location>
</feature>
<feature type="compositionally biased region" description="Polar residues" evidence="2">
    <location>
        <begin position="28"/>
        <end position="39"/>
    </location>
</feature>
<comment type="caution">
    <text evidence="3">The sequence shown here is derived from an EMBL/GenBank/DDBJ whole genome shotgun (WGS) entry which is preliminary data.</text>
</comment>
<reference evidence="3 4" key="1">
    <citation type="submission" date="2018-06" db="EMBL/GenBank/DDBJ databases">
        <title>Whole genome sequencing of Candida tropicalis (genome annotated by CSBL at Korea University).</title>
        <authorList>
            <person name="Ahn J."/>
        </authorList>
    </citation>
    <scope>NUCLEOTIDE SEQUENCE [LARGE SCALE GENOMIC DNA]</scope>
    <source>
        <strain evidence="3 4">ATCC 20962</strain>
    </source>
</reference>
<proteinExistence type="predicted"/>
<name>A0A367YIR3_9ASCO</name>